<keyword evidence="1" id="KW-0732">Signal</keyword>
<name>A0AAE1UKG2_9EUCA</name>
<dbReference type="AlphaFoldDB" id="A0AAE1UKG2"/>
<protein>
    <submittedName>
        <fullName evidence="2">Uncharacterized protein</fullName>
    </submittedName>
</protein>
<proteinExistence type="predicted"/>
<evidence type="ECO:0000256" key="1">
    <source>
        <dbReference type="SAM" id="SignalP"/>
    </source>
</evidence>
<sequence length="127" mass="13699">MMQSSGVVVMLVAVVSLFAPIFHQAEGKCPCPILAHKQHTGSAFKCECKAGYVINKGNTICLRDNEDECLSATACTSNHVCCNSATGRMCISWADVKAQFPADKDKEPTAANQTIPTLEFRLGCRSE</sequence>
<evidence type="ECO:0000313" key="3">
    <source>
        <dbReference type="Proteomes" id="UP001292094"/>
    </source>
</evidence>
<feature type="signal peptide" evidence="1">
    <location>
        <begin position="1"/>
        <end position="27"/>
    </location>
</feature>
<gene>
    <name evidence="2" type="ORF">Pmani_007729</name>
</gene>
<evidence type="ECO:0000313" key="2">
    <source>
        <dbReference type="EMBL" id="KAK4321469.1"/>
    </source>
</evidence>
<organism evidence="2 3">
    <name type="scientific">Petrolisthes manimaculis</name>
    <dbReference type="NCBI Taxonomy" id="1843537"/>
    <lineage>
        <taxon>Eukaryota</taxon>
        <taxon>Metazoa</taxon>
        <taxon>Ecdysozoa</taxon>
        <taxon>Arthropoda</taxon>
        <taxon>Crustacea</taxon>
        <taxon>Multicrustacea</taxon>
        <taxon>Malacostraca</taxon>
        <taxon>Eumalacostraca</taxon>
        <taxon>Eucarida</taxon>
        <taxon>Decapoda</taxon>
        <taxon>Pleocyemata</taxon>
        <taxon>Anomura</taxon>
        <taxon>Galatheoidea</taxon>
        <taxon>Porcellanidae</taxon>
        <taxon>Petrolisthes</taxon>
    </lineage>
</organism>
<dbReference type="EMBL" id="JAWZYT010000586">
    <property type="protein sequence ID" value="KAK4321469.1"/>
    <property type="molecule type" value="Genomic_DNA"/>
</dbReference>
<reference evidence="2" key="1">
    <citation type="submission" date="2023-11" db="EMBL/GenBank/DDBJ databases">
        <title>Genome assemblies of two species of porcelain crab, Petrolisthes cinctipes and Petrolisthes manimaculis (Anomura: Porcellanidae).</title>
        <authorList>
            <person name="Angst P."/>
        </authorList>
    </citation>
    <scope>NUCLEOTIDE SEQUENCE</scope>
    <source>
        <strain evidence="2">PB745_02</strain>
        <tissue evidence="2">Gill</tissue>
    </source>
</reference>
<comment type="caution">
    <text evidence="2">The sequence shown here is derived from an EMBL/GenBank/DDBJ whole genome shotgun (WGS) entry which is preliminary data.</text>
</comment>
<dbReference type="Proteomes" id="UP001292094">
    <property type="component" value="Unassembled WGS sequence"/>
</dbReference>
<keyword evidence="3" id="KW-1185">Reference proteome</keyword>
<accession>A0AAE1UKG2</accession>
<feature type="chain" id="PRO_5042296194" evidence="1">
    <location>
        <begin position="28"/>
        <end position="127"/>
    </location>
</feature>